<protein>
    <recommendedName>
        <fullName evidence="5">Extra-cytoplasmic solute receptor</fullName>
    </recommendedName>
</protein>
<dbReference type="Pfam" id="PF03401">
    <property type="entry name" value="TctC"/>
    <property type="match status" value="1"/>
</dbReference>
<dbReference type="EMBL" id="LT984813">
    <property type="protein sequence ID" value="SPD65583.1"/>
    <property type="molecule type" value="Genomic_DNA"/>
</dbReference>
<dbReference type="RefSeq" id="WP_115710595.1">
    <property type="nucleotide sequence ID" value="NZ_LT984813.1"/>
</dbReference>
<evidence type="ECO:0000256" key="2">
    <source>
        <dbReference type="SAM" id="SignalP"/>
    </source>
</evidence>
<feature type="chain" id="PRO_5040378668" description="Extra-cytoplasmic solute receptor" evidence="2">
    <location>
        <begin position="37"/>
        <end position="336"/>
    </location>
</feature>
<dbReference type="SUPFAM" id="SSF53850">
    <property type="entry name" value="Periplasmic binding protein-like II"/>
    <property type="match status" value="1"/>
</dbReference>
<comment type="similarity">
    <text evidence="1">Belongs to the UPF0065 (bug) family.</text>
</comment>
<proteinExistence type="inferred from homology"/>
<evidence type="ECO:0000313" key="3">
    <source>
        <dbReference type="EMBL" id="SPD65583.1"/>
    </source>
</evidence>
<accession>A0A9Q7XSH7</accession>
<dbReference type="PIRSF" id="PIRSF017082">
    <property type="entry name" value="YflP"/>
    <property type="match status" value="1"/>
</dbReference>
<dbReference type="InterPro" id="IPR042100">
    <property type="entry name" value="Bug_dom1"/>
</dbReference>
<sequence length="336" mass="35579">MNRRQFSLAACARAAGLVLGVAGIGAGAMLAAPAHADTWPTKPVTVIVPFPAGGGTDAFARPLTAQLSKQLGKQFVIDNRGGAGGTVGASLASKAAPDGYTVFIGGAHHAIAPSFYKKLDYDIEKDFIPVTVIAQPPQVVVVNPNRVKANTLQELIAYARANPGKLNYGSAGNGSSHHLAGELFKIQTKTFITHIPYKGAGPALSDLIAGQVDLMFDGLGSSAQHIRAGRIKALAVASNKRSPAFPNVPTAAEAGVPNYEVSTWYAMWVPKGTPKDIVDRLYAETEKALNTPELKQVWLNNGSETPAFTPEQFGQFQHAEIRRWAQVVQQSGAKMD</sequence>
<evidence type="ECO:0008006" key="5">
    <source>
        <dbReference type="Google" id="ProtNLM"/>
    </source>
</evidence>
<dbReference type="InterPro" id="IPR005064">
    <property type="entry name" value="BUG"/>
</dbReference>
<organism evidence="3 4">
    <name type="scientific">Cupriavidus taiwanensis</name>
    <dbReference type="NCBI Taxonomy" id="164546"/>
    <lineage>
        <taxon>Bacteria</taxon>
        <taxon>Pseudomonadati</taxon>
        <taxon>Pseudomonadota</taxon>
        <taxon>Betaproteobacteria</taxon>
        <taxon>Burkholderiales</taxon>
        <taxon>Burkholderiaceae</taxon>
        <taxon>Cupriavidus</taxon>
    </lineage>
</organism>
<name>A0A9Q7XSH7_9BURK</name>
<keyword evidence="2" id="KW-0732">Signal</keyword>
<dbReference type="Gene3D" id="3.40.190.150">
    <property type="entry name" value="Bordetella uptake gene, domain 1"/>
    <property type="match status" value="1"/>
</dbReference>
<dbReference type="PANTHER" id="PTHR42928:SF5">
    <property type="entry name" value="BLR1237 PROTEIN"/>
    <property type="match status" value="1"/>
</dbReference>
<dbReference type="Proteomes" id="UP000254259">
    <property type="component" value="Chromosome CBM2636"/>
</dbReference>
<dbReference type="PANTHER" id="PTHR42928">
    <property type="entry name" value="TRICARBOXYLATE-BINDING PROTEIN"/>
    <property type="match status" value="1"/>
</dbReference>
<dbReference type="AlphaFoldDB" id="A0A9Q7XSH7"/>
<feature type="signal peptide" evidence="2">
    <location>
        <begin position="1"/>
        <end position="36"/>
    </location>
</feature>
<evidence type="ECO:0000256" key="1">
    <source>
        <dbReference type="ARBA" id="ARBA00006987"/>
    </source>
</evidence>
<dbReference type="Gene3D" id="3.40.190.10">
    <property type="entry name" value="Periplasmic binding protein-like II"/>
    <property type="match status" value="1"/>
</dbReference>
<evidence type="ECO:0000313" key="4">
    <source>
        <dbReference type="Proteomes" id="UP000254259"/>
    </source>
</evidence>
<reference evidence="3 4" key="1">
    <citation type="submission" date="2018-01" db="EMBL/GenBank/DDBJ databases">
        <authorList>
            <person name="Clerissi C."/>
        </authorList>
    </citation>
    <scope>NUCLEOTIDE SEQUENCE [LARGE SCALE GENOMIC DNA]</scope>
    <source>
        <strain evidence="3">Cupriavidus taiwanensis SWF 66322</strain>
    </source>
</reference>
<gene>
    <name evidence="3" type="ORF">CBM2636_20101</name>
</gene>
<dbReference type="CDD" id="cd13578">
    <property type="entry name" value="PBP2_Bug27"/>
    <property type="match status" value="1"/>
</dbReference>